<accession>A0A9D1Y7G1</accession>
<dbReference type="Gene3D" id="1.10.1740.10">
    <property type="match status" value="1"/>
</dbReference>
<dbReference type="Proteomes" id="UP000823868">
    <property type="component" value="Unassembled WGS sequence"/>
</dbReference>
<dbReference type="GO" id="GO:0003677">
    <property type="term" value="F:DNA binding"/>
    <property type="evidence" value="ECO:0007669"/>
    <property type="project" value="InterPro"/>
</dbReference>
<reference evidence="7" key="1">
    <citation type="journal article" date="2021" name="PeerJ">
        <title>Extensive microbial diversity within the chicken gut microbiome revealed by metagenomics and culture.</title>
        <authorList>
            <person name="Gilroy R."/>
            <person name="Ravi A."/>
            <person name="Getino M."/>
            <person name="Pursley I."/>
            <person name="Horton D.L."/>
            <person name="Alikhan N.F."/>
            <person name="Baker D."/>
            <person name="Gharbi K."/>
            <person name="Hall N."/>
            <person name="Watson M."/>
            <person name="Adriaenssens E.M."/>
            <person name="Foster-Nyarko E."/>
            <person name="Jarju S."/>
            <person name="Secka A."/>
            <person name="Antonio M."/>
            <person name="Oren A."/>
            <person name="Chaudhuri R.R."/>
            <person name="La Ragione R."/>
            <person name="Hildebrand F."/>
            <person name="Pallen M.J."/>
        </authorList>
    </citation>
    <scope>NUCLEOTIDE SEQUENCE</scope>
    <source>
        <strain evidence="7">ChiBcec16_6824</strain>
    </source>
</reference>
<evidence type="ECO:0000256" key="1">
    <source>
        <dbReference type="ARBA" id="ARBA00010641"/>
    </source>
</evidence>
<protein>
    <submittedName>
        <fullName evidence="7">RNA polymerase sigma factor</fullName>
    </submittedName>
</protein>
<proteinExistence type="inferred from homology"/>
<dbReference type="InterPro" id="IPR013325">
    <property type="entry name" value="RNA_pol_sigma_r2"/>
</dbReference>
<dbReference type="InterPro" id="IPR014284">
    <property type="entry name" value="RNA_pol_sigma-70_dom"/>
</dbReference>
<dbReference type="Pfam" id="PF04542">
    <property type="entry name" value="Sigma70_r2"/>
    <property type="match status" value="1"/>
</dbReference>
<comment type="similarity">
    <text evidence="1">Belongs to the sigma-70 factor family. ECF subfamily.</text>
</comment>
<reference evidence="7" key="2">
    <citation type="submission" date="2021-04" db="EMBL/GenBank/DDBJ databases">
        <authorList>
            <person name="Gilroy R."/>
        </authorList>
    </citation>
    <scope>NUCLEOTIDE SEQUENCE</scope>
    <source>
        <strain evidence="7">ChiBcec16_6824</strain>
    </source>
</reference>
<dbReference type="PANTHER" id="PTHR43133">
    <property type="entry name" value="RNA POLYMERASE ECF-TYPE SIGMA FACTO"/>
    <property type="match status" value="1"/>
</dbReference>
<dbReference type="InterPro" id="IPR013249">
    <property type="entry name" value="RNA_pol_sigma70_r4_t2"/>
</dbReference>
<gene>
    <name evidence="7" type="ORF">H9841_00735</name>
</gene>
<evidence type="ECO:0000259" key="5">
    <source>
        <dbReference type="Pfam" id="PF04542"/>
    </source>
</evidence>
<name>A0A9D1Y7G1_9FIRM</name>
<evidence type="ECO:0000313" key="8">
    <source>
        <dbReference type="Proteomes" id="UP000823868"/>
    </source>
</evidence>
<comment type="caution">
    <text evidence="7">The sequence shown here is derived from an EMBL/GenBank/DDBJ whole genome shotgun (WGS) entry which is preliminary data.</text>
</comment>
<dbReference type="InterPro" id="IPR013324">
    <property type="entry name" value="RNA_pol_sigma_r3/r4-like"/>
</dbReference>
<sequence length="154" mass="17477">MDTTEIERLVRTYEHTLYRTAAAMLGDAHEAEDVVQEAFLAWLERPPTCPDGARERAWLLKVTVNACKSRLRAPWRQRTAPLLESFPAAAPEEQGVMEAVLRLPPKDRAAVHLFYYEGYQTAEIAALLGEREGTTRSRLSRARKKLKALLTEEV</sequence>
<evidence type="ECO:0000256" key="2">
    <source>
        <dbReference type="ARBA" id="ARBA00023015"/>
    </source>
</evidence>
<dbReference type="GO" id="GO:0006352">
    <property type="term" value="P:DNA-templated transcription initiation"/>
    <property type="evidence" value="ECO:0007669"/>
    <property type="project" value="InterPro"/>
</dbReference>
<organism evidence="7 8">
    <name type="scientific">Candidatus Flavonifractor merdigallinarum</name>
    <dbReference type="NCBI Taxonomy" id="2838589"/>
    <lineage>
        <taxon>Bacteria</taxon>
        <taxon>Bacillati</taxon>
        <taxon>Bacillota</taxon>
        <taxon>Clostridia</taxon>
        <taxon>Eubacteriales</taxon>
        <taxon>Oscillospiraceae</taxon>
        <taxon>Flavonifractor</taxon>
    </lineage>
</organism>
<feature type="domain" description="RNA polymerase sigma factor 70 region 4 type 2" evidence="6">
    <location>
        <begin position="96"/>
        <end position="146"/>
    </location>
</feature>
<evidence type="ECO:0000256" key="3">
    <source>
        <dbReference type="ARBA" id="ARBA00023082"/>
    </source>
</evidence>
<dbReference type="CDD" id="cd06171">
    <property type="entry name" value="Sigma70_r4"/>
    <property type="match status" value="1"/>
</dbReference>
<dbReference type="InterPro" id="IPR007627">
    <property type="entry name" value="RNA_pol_sigma70_r2"/>
</dbReference>
<keyword evidence="3" id="KW-0731">Sigma factor</keyword>
<dbReference type="Pfam" id="PF08281">
    <property type="entry name" value="Sigma70_r4_2"/>
    <property type="match status" value="1"/>
</dbReference>
<keyword evidence="4" id="KW-0804">Transcription</keyword>
<dbReference type="EMBL" id="DXDX01000015">
    <property type="protein sequence ID" value="HIY20412.1"/>
    <property type="molecule type" value="Genomic_DNA"/>
</dbReference>
<dbReference type="GO" id="GO:0016987">
    <property type="term" value="F:sigma factor activity"/>
    <property type="evidence" value="ECO:0007669"/>
    <property type="project" value="UniProtKB-KW"/>
</dbReference>
<dbReference type="InterPro" id="IPR036388">
    <property type="entry name" value="WH-like_DNA-bd_sf"/>
</dbReference>
<dbReference type="Gene3D" id="1.10.10.10">
    <property type="entry name" value="Winged helix-like DNA-binding domain superfamily/Winged helix DNA-binding domain"/>
    <property type="match status" value="1"/>
</dbReference>
<evidence type="ECO:0000259" key="6">
    <source>
        <dbReference type="Pfam" id="PF08281"/>
    </source>
</evidence>
<keyword evidence="2" id="KW-0805">Transcription regulation</keyword>
<dbReference type="SUPFAM" id="SSF88659">
    <property type="entry name" value="Sigma3 and sigma4 domains of RNA polymerase sigma factors"/>
    <property type="match status" value="1"/>
</dbReference>
<dbReference type="PANTHER" id="PTHR43133:SF51">
    <property type="entry name" value="RNA POLYMERASE SIGMA FACTOR"/>
    <property type="match status" value="1"/>
</dbReference>
<dbReference type="AlphaFoldDB" id="A0A9D1Y7G1"/>
<dbReference type="InterPro" id="IPR039425">
    <property type="entry name" value="RNA_pol_sigma-70-like"/>
</dbReference>
<feature type="domain" description="RNA polymerase sigma-70 region 2" evidence="5">
    <location>
        <begin position="9"/>
        <end position="76"/>
    </location>
</feature>
<dbReference type="NCBIfam" id="TIGR02937">
    <property type="entry name" value="sigma70-ECF"/>
    <property type="match status" value="1"/>
</dbReference>
<dbReference type="SUPFAM" id="SSF88946">
    <property type="entry name" value="Sigma2 domain of RNA polymerase sigma factors"/>
    <property type="match status" value="1"/>
</dbReference>
<evidence type="ECO:0000313" key="7">
    <source>
        <dbReference type="EMBL" id="HIY20412.1"/>
    </source>
</evidence>
<evidence type="ECO:0000256" key="4">
    <source>
        <dbReference type="ARBA" id="ARBA00023163"/>
    </source>
</evidence>